<accession>A0A916YGN8</accession>
<dbReference type="Pfam" id="PF03807">
    <property type="entry name" value="F420_oxidored"/>
    <property type="match status" value="1"/>
</dbReference>
<protein>
    <submittedName>
        <fullName evidence="3">NADP oxidoreductase</fullName>
    </submittedName>
</protein>
<sequence length="204" mass="22085">MKIAIIGSGNVGGALAQQWVKAGHTVLIGAKFPLSDKNINLATKIGEDRFAAIENAVKQSEVILIATPPTAIFEVLEQLGDVSGKILIDATNSVMKTPEPYKTVYHCLADKTNAEVVKCFNTTGFENMLNPSYNGEGIDMFMAGDSDKAKAVAKQLALDCGFDTCIDFGKADKVELLEKFALSWINLAIMQGHGRDMAFKVIRR</sequence>
<keyword evidence="4" id="KW-1185">Reference proteome</keyword>
<evidence type="ECO:0000313" key="3">
    <source>
        <dbReference type="EMBL" id="GGD44566.1"/>
    </source>
</evidence>
<reference evidence="3" key="2">
    <citation type="submission" date="2020-09" db="EMBL/GenBank/DDBJ databases">
        <authorList>
            <person name="Sun Q."/>
            <person name="Zhou Y."/>
        </authorList>
    </citation>
    <scope>NUCLEOTIDE SEQUENCE</scope>
    <source>
        <strain evidence="3">CGMCC 1.15958</strain>
    </source>
</reference>
<dbReference type="Proteomes" id="UP000609064">
    <property type="component" value="Unassembled WGS sequence"/>
</dbReference>
<dbReference type="InterPro" id="IPR036291">
    <property type="entry name" value="NAD(P)-bd_dom_sf"/>
</dbReference>
<dbReference type="InterPro" id="IPR028939">
    <property type="entry name" value="P5C_Rdtase_cat_N"/>
</dbReference>
<proteinExistence type="predicted"/>
<evidence type="ECO:0000256" key="1">
    <source>
        <dbReference type="ARBA" id="ARBA00023002"/>
    </source>
</evidence>
<gene>
    <name evidence="3" type="ORF">GCM10011514_05710</name>
</gene>
<organism evidence="3 4">
    <name type="scientific">Emticicia aquatilis</name>
    <dbReference type="NCBI Taxonomy" id="1537369"/>
    <lineage>
        <taxon>Bacteria</taxon>
        <taxon>Pseudomonadati</taxon>
        <taxon>Bacteroidota</taxon>
        <taxon>Cytophagia</taxon>
        <taxon>Cytophagales</taxon>
        <taxon>Leadbetterellaceae</taxon>
        <taxon>Emticicia</taxon>
    </lineage>
</organism>
<evidence type="ECO:0000313" key="4">
    <source>
        <dbReference type="Proteomes" id="UP000609064"/>
    </source>
</evidence>
<dbReference type="Gene3D" id="3.40.50.720">
    <property type="entry name" value="NAD(P)-binding Rossmann-like Domain"/>
    <property type="match status" value="1"/>
</dbReference>
<dbReference type="SUPFAM" id="SSF51735">
    <property type="entry name" value="NAD(P)-binding Rossmann-fold domains"/>
    <property type="match status" value="1"/>
</dbReference>
<dbReference type="AlphaFoldDB" id="A0A916YGN8"/>
<feature type="domain" description="Pyrroline-5-carboxylate reductase catalytic N-terminal" evidence="2">
    <location>
        <begin position="2"/>
        <end position="92"/>
    </location>
</feature>
<name>A0A916YGN8_9BACT</name>
<dbReference type="GO" id="GO:0016491">
    <property type="term" value="F:oxidoreductase activity"/>
    <property type="evidence" value="ECO:0007669"/>
    <property type="project" value="UniProtKB-KW"/>
</dbReference>
<dbReference type="InterPro" id="IPR051267">
    <property type="entry name" value="STEAP_metalloreductase"/>
</dbReference>
<keyword evidence="1" id="KW-0560">Oxidoreductase</keyword>
<dbReference type="PANTHER" id="PTHR14239">
    <property type="entry name" value="DUDULIN-RELATED"/>
    <property type="match status" value="1"/>
</dbReference>
<dbReference type="EMBL" id="BMKK01000001">
    <property type="protein sequence ID" value="GGD44566.1"/>
    <property type="molecule type" value="Genomic_DNA"/>
</dbReference>
<evidence type="ECO:0000259" key="2">
    <source>
        <dbReference type="Pfam" id="PF03807"/>
    </source>
</evidence>
<comment type="caution">
    <text evidence="3">The sequence shown here is derived from an EMBL/GenBank/DDBJ whole genome shotgun (WGS) entry which is preliminary data.</text>
</comment>
<reference evidence="3" key="1">
    <citation type="journal article" date="2014" name="Int. J. Syst. Evol. Microbiol.">
        <title>Complete genome sequence of Corynebacterium casei LMG S-19264T (=DSM 44701T), isolated from a smear-ripened cheese.</title>
        <authorList>
            <consortium name="US DOE Joint Genome Institute (JGI-PGF)"/>
            <person name="Walter F."/>
            <person name="Albersmeier A."/>
            <person name="Kalinowski J."/>
            <person name="Ruckert C."/>
        </authorList>
    </citation>
    <scope>NUCLEOTIDE SEQUENCE</scope>
    <source>
        <strain evidence="3">CGMCC 1.15958</strain>
    </source>
</reference>
<dbReference type="RefSeq" id="WP_188764459.1">
    <property type="nucleotide sequence ID" value="NZ_BMKK01000001.1"/>
</dbReference>